<dbReference type="Pfam" id="PF02457">
    <property type="entry name" value="DAC"/>
    <property type="match status" value="1"/>
</dbReference>
<comment type="catalytic activity">
    <reaction evidence="1 10">
        <text>2 ATP = 3',3'-c-di-AMP + 2 diphosphate</text>
        <dbReference type="Rhea" id="RHEA:35655"/>
        <dbReference type="ChEBI" id="CHEBI:30616"/>
        <dbReference type="ChEBI" id="CHEBI:33019"/>
        <dbReference type="ChEBI" id="CHEBI:71500"/>
        <dbReference type="EC" id="2.7.7.85"/>
    </reaction>
</comment>
<sequence>MMEYFYNLTATGIFADFEKKIFISDILDVLIIGFLLYTAIFLFKQTKSFLVMAGIGVVLLIYAFAFLLNLALTTMVIRSFLSVFFIAIIVIFQDELKRFFEYLAVLSTRSIRTKLISSSPSVITKIVQGIFNLSGRHYGAILVFEGEESIDRHIKGGSLLDGVLSEEIIVSIFDPSSPGHDGAVVVANDRLRKFGVHLPLTSNFKEIGRHGTRHSAAVGLSERSDAMIIIVSGENGAISVAHFGKLKKINSGEDLEAQFSNFFKSKFTERTGTTYNFFNKLIKENSFEKIVALLVAALFWFLIVFIAR</sequence>
<accession>A0A2H0TH37</accession>
<evidence type="ECO:0000259" key="11">
    <source>
        <dbReference type="PROSITE" id="PS51794"/>
    </source>
</evidence>
<dbReference type="Gene3D" id="3.40.1700.10">
    <property type="entry name" value="DNA integrity scanning protein, DisA, N-terminal domain"/>
    <property type="match status" value="1"/>
</dbReference>
<dbReference type="GO" id="GO:0004016">
    <property type="term" value="F:adenylate cyclase activity"/>
    <property type="evidence" value="ECO:0007669"/>
    <property type="project" value="UniProtKB-UniRule"/>
</dbReference>
<feature type="transmembrane region" description="Helical" evidence="10">
    <location>
        <begin position="49"/>
        <end position="69"/>
    </location>
</feature>
<dbReference type="PROSITE" id="PS51794">
    <property type="entry name" value="DAC"/>
    <property type="match status" value="1"/>
</dbReference>
<dbReference type="InterPro" id="IPR045585">
    <property type="entry name" value="CdaA_N"/>
</dbReference>
<dbReference type="Pfam" id="PF19293">
    <property type="entry name" value="CdaA_N"/>
    <property type="match status" value="1"/>
</dbReference>
<comment type="similarity">
    <text evidence="10">Belongs to the adenylate cyclase family. DacA/CdaA subfamily.</text>
</comment>
<dbReference type="InterPro" id="IPR034701">
    <property type="entry name" value="CdaA"/>
</dbReference>
<dbReference type="PANTHER" id="PTHR34185">
    <property type="entry name" value="DIADENYLATE CYCLASE"/>
    <property type="match status" value="1"/>
</dbReference>
<evidence type="ECO:0000256" key="1">
    <source>
        <dbReference type="ARBA" id="ARBA00000877"/>
    </source>
</evidence>
<dbReference type="InterPro" id="IPR050338">
    <property type="entry name" value="DisA"/>
</dbReference>
<organism evidence="12 13">
    <name type="scientific">Candidatus Niyogibacteria bacterium CG10_big_fil_rev_8_21_14_0_10_42_19</name>
    <dbReference type="NCBI Taxonomy" id="1974725"/>
    <lineage>
        <taxon>Bacteria</taxon>
        <taxon>Candidatus Niyogiibacteriota</taxon>
    </lineage>
</organism>
<evidence type="ECO:0000256" key="7">
    <source>
        <dbReference type="ARBA" id="ARBA00022840"/>
    </source>
</evidence>
<feature type="transmembrane region" description="Helical" evidence="10">
    <location>
        <begin position="290"/>
        <end position="307"/>
    </location>
</feature>
<dbReference type="InterPro" id="IPR014046">
    <property type="entry name" value="C-di-AMP_synthase"/>
</dbReference>
<dbReference type="GO" id="GO:0005524">
    <property type="term" value="F:ATP binding"/>
    <property type="evidence" value="ECO:0007669"/>
    <property type="project" value="UniProtKB-UniRule"/>
</dbReference>
<keyword evidence="5 10" id="KW-0548">Nucleotidyltransferase</keyword>
<dbReference type="EMBL" id="PFCN01000035">
    <property type="protein sequence ID" value="PIR70135.1"/>
    <property type="molecule type" value="Genomic_DNA"/>
</dbReference>
<dbReference type="EC" id="2.7.7.85" evidence="10"/>
<comment type="function">
    <text evidence="10">Catalyzes the condensation of 2 ATP molecules into cyclic di-AMP (c-di-AMP), a second messenger used to regulate differing processes in different bacteria.</text>
</comment>
<feature type="domain" description="DAC" evidence="11">
    <location>
        <begin position="93"/>
        <end position="253"/>
    </location>
</feature>
<evidence type="ECO:0000256" key="10">
    <source>
        <dbReference type="HAMAP-Rule" id="MF_01499"/>
    </source>
</evidence>
<dbReference type="PIRSF" id="PIRSF004793">
    <property type="entry name" value="UCP004793"/>
    <property type="match status" value="1"/>
</dbReference>
<evidence type="ECO:0000256" key="9">
    <source>
        <dbReference type="ARBA" id="ARBA00023136"/>
    </source>
</evidence>
<evidence type="ECO:0000313" key="12">
    <source>
        <dbReference type="EMBL" id="PIR70135.1"/>
    </source>
</evidence>
<keyword evidence="6 10" id="KW-0547">Nucleotide-binding</keyword>
<evidence type="ECO:0000256" key="6">
    <source>
        <dbReference type="ARBA" id="ARBA00022741"/>
    </source>
</evidence>
<reference evidence="13" key="1">
    <citation type="submission" date="2017-09" db="EMBL/GenBank/DDBJ databases">
        <title>Depth-based differentiation of microbial function through sediment-hosted aquifers and enrichment of novel symbionts in the deep terrestrial subsurface.</title>
        <authorList>
            <person name="Probst A.J."/>
            <person name="Ladd B."/>
            <person name="Jarett J.K."/>
            <person name="Geller-Mcgrath D.E."/>
            <person name="Sieber C.M.K."/>
            <person name="Emerson J.B."/>
            <person name="Anantharaman K."/>
            <person name="Thomas B.C."/>
            <person name="Malmstrom R."/>
            <person name="Stieglmeier M."/>
            <person name="Klingl A."/>
            <person name="Woyke T."/>
            <person name="Ryan C.M."/>
            <person name="Banfield J.F."/>
        </authorList>
    </citation>
    <scope>NUCLEOTIDE SEQUENCE [LARGE SCALE GENOMIC DNA]</scope>
</reference>
<dbReference type="GO" id="GO:0006171">
    <property type="term" value="P:cAMP biosynthetic process"/>
    <property type="evidence" value="ECO:0007669"/>
    <property type="project" value="InterPro"/>
</dbReference>
<keyword evidence="3 10" id="KW-0808">Transferase</keyword>
<evidence type="ECO:0000256" key="5">
    <source>
        <dbReference type="ARBA" id="ARBA00022695"/>
    </source>
</evidence>
<dbReference type="SUPFAM" id="SSF143597">
    <property type="entry name" value="YojJ-like"/>
    <property type="match status" value="1"/>
</dbReference>
<keyword evidence="2 10" id="KW-1003">Cell membrane</keyword>
<keyword evidence="8 10" id="KW-1133">Transmembrane helix</keyword>
<evidence type="ECO:0000256" key="2">
    <source>
        <dbReference type="ARBA" id="ARBA00022475"/>
    </source>
</evidence>
<name>A0A2H0TH37_9BACT</name>
<feature type="transmembrane region" description="Helical" evidence="10">
    <location>
        <begin position="20"/>
        <end position="42"/>
    </location>
</feature>
<comment type="caution">
    <text evidence="12">The sequence shown here is derived from an EMBL/GenBank/DDBJ whole genome shotgun (WGS) entry which is preliminary data.</text>
</comment>
<evidence type="ECO:0000256" key="4">
    <source>
        <dbReference type="ARBA" id="ARBA00022692"/>
    </source>
</evidence>
<keyword evidence="9 10" id="KW-0472">Membrane</keyword>
<keyword evidence="7 10" id="KW-0067">ATP-binding</keyword>
<evidence type="ECO:0000256" key="3">
    <source>
        <dbReference type="ARBA" id="ARBA00022679"/>
    </source>
</evidence>
<dbReference type="HAMAP" id="MF_01499">
    <property type="entry name" value="DacA"/>
    <property type="match status" value="1"/>
</dbReference>
<protein>
    <recommendedName>
        <fullName evidence="10">Diadenylate cyclase</fullName>
        <shortName evidence="10">DAC</shortName>
        <ecNumber evidence="10">2.7.7.85</ecNumber>
    </recommendedName>
    <alternativeName>
        <fullName evidence="10">Cyclic-di-AMP synthase</fullName>
        <shortName evidence="10">c-di-AMP synthase</shortName>
    </alternativeName>
</protein>
<evidence type="ECO:0000256" key="8">
    <source>
        <dbReference type="ARBA" id="ARBA00022989"/>
    </source>
</evidence>
<keyword evidence="4 10" id="KW-0812">Transmembrane</keyword>
<gene>
    <name evidence="10" type="primary">dacA</name>
    <name evidence="12" type="ORF">COU46_03215</name>
</gene>
<dbReference type="InterPro" id="IPR036888">
    <property type="entry name" value="DNA_integrity_DisA_N_sf"/>
</dbReference>
<dbReference type="GO" id="GO:0106408">
    <property type="term" value="F:diadenylate cyclase activity"/>
    <property type="evidence" value="ECO:0007669"/>
    <property type="project" value="UniProtKB-EC"/>
</dbReference>
<dbReference type="PANTHER" id="PTHR34185:SF1">
    <property type="entry name" value="DIADENYLATE CYCLASE"/>
    <property type="match status" value="1"/>
</dbReference>
<comment type="caution">
    <text evidence="10">Lacks conserved residue(s) required for the propagation of feature annotation.</text>
</comment>
<comment type="subunit">
    <text evidence="10">Probably a homodimer.</text>
</comment>
<feature type="transmembrane region" description="Helical" evidence="10">
    <location>
        <begin position="75"/>
        <end position="92"/>
    </location>
</feature>
<dbReference type="InterPro" id="IPR003390">
    <property type="entry name" value="DNA_integrity_scan_DisA_N"/>
</dbReference>
<proteinExistence type="inferred from homology"/>
<evidence type="ECO:0000313" key="13">
    <source>
        <dbReference type="Proteomes" id="UP000229383"/>
    </source>
</evidence>
<dbReference type="AlphaFoldDB" id="A0A2H0TH37"/>
<dbReference type="Proteomes" id="UP000229383">
    <property type="component" value="Unassembled WGS sequence"/>
</dbReference>